<evidence type="ECO:0000259" key="1">
    <source>
        <dbReference type="Pfam" id="PF06985"/>
    </source>
</evidence>
<keyword evidence="3" id="KW-1185">Reference proteome</keyword>
<accession>A0A8H4R9U1</accession>
<dbReference type="EMBL" id="JAAMPI010001575">
    <property type="protein sequence ID" value="KAF4624711.1"/>
    <property type="molecule type" value="Genomic_DNA"/>
</dbReference>
<dbReference type="PANTHER" id="PTHR24148:SF73">
    <property type="entry name" value="HET DOMAIN PROTEIN (AFU_ORTHOLOGUE AFUA_8G01020)"/>
    <property type="match status" value="1"/>
</dbReference>
<name>A0A8H4R9U1_9HELO</name>
<gene>
    <name evidence="2" type="ORF">G7Y89_g13459</name>
</gene>
<evidence type="ECO:0000313" key="3">
    <source>
        <dbReference type="Proteomes" id="UP000566819"/>
    </source>
</evidence>
<dbReference type="Pfam" id="PF06985">
    <property type="entry name" value="HET"/>
    <property type="match status" value="1"/>
</dbReference>
<proteinExistence type="predicted"/>
<dbReference type="AlphaFoldDB" id="A0A8H4R9U1"/>
<comment type="caution">
    <text evidence="2">The sequence shown here is derived from an EMBL/GenBank/DDBJ whole genome shotgun (WGS) entry which is preliminary data.</text>
</comment>
<dbReference type="OrthoDB" id="2157530at2759"/>
<dbReference type="InterPro" id="IPR052895">
    <property type="entry name" value="HetReg/Transcr_Mod"/>
</dbReference>
<dbReference type="Proteomes" id="UP000566819">
    <property type="component" value="Unassembled WGS sequence"/>
</dbReference>
<sequence>MELDDGFYPLHRIASSETPSSPFTYRPFGQAGQIRVLVVNSELSHDGLLQCTLEDLPLTSEHVCLSYTWGKGTGPRRICLNGYQFVIDAVCINQEDSAERNKQVSMMAKIYSQAKLVVVYLGHGMSTITSAVEWAGKLDVNQLRQLVANGQADWKSRLIQSKEYEDFAKEHLKNPSLEVLRGMENLYRLPYWSRAWIKQEVLLNQNIQLYYGGSKCSMADFVAISQSLASIGSGLWNTVCRLDSYRLTQPSSKAADQRILLDLIIQYSTSDCTNFHDHIYAFLSLAVDGKDFPIDYLCSDLELWLVTLSRTHNIVGNDTGNSLCTTGVRLFHTLGLSLEDLNDARLKQTLRALELESWGFNLRLIELGTLKRTSRNLQKSMNARKRRKCADVLTLFGDPVINLVINSAGLKQGASTHFCKSGDMVLRFAPVGNTRDSLLVVARQDSQEARNTMRIVGLGYTLGTEKGFAIGAPKVLLMCFPSSEWTCESCLLWIETAQKEHPMRGMSDSHRTLRVRTFHVDMLATALLIKHFLILKEVWRRGGHTKDFKRLKDEIKSRGAGAILYS</sequence>
<dbReference type="InterPro" id="IPR010730">
    <property type="entry name" value="HET"/>
</dbReference>
<evidence type="ECO:0000313" key="2">
    <source>
        <dbReference type="EMBL" id="KAF4624711.1"/>
    </source>
</evidence>
<dbReference type="PANTHER" id="PTHR24148">
    <property type="entry name" value="ANKYRIN REPEAT DOMAIN-CONTAINING PROTEIN 39 HOMOLOG-RELATED"/>
    <property type="match status" value="1"/>
</dbReference>
<reference evidence="2 3" key="1">
    <citation type="submission" date="2020-03" db="EMBL/GenBank/DDBJ databases">
        <title>Draft Genome Sequence of Cudoniella acicularis.</title>
        <authorList>
            <person name="Buettner E."/>
            <person name="Kellner H."/>
        </authorList>
    </citation>
    <scope>NUCLEOTIDE SEQUENCE [LARGE SCALE GENOMIC DNA]</scope>
    <source>
        <strain evidence="2 3">DSM 108380</strain>
    </source>
</reference>
<organism evidence="2 3">
    <name type="scientific">Cudoniella acicularis</name>
    <dbReference type="NCBI Taxonomy" id="354080"/>
    <lineage>
        <taxon>Eukaryota</taxon>
        <taxon>Fungi</taxon>
        <taxon>Dikarya</taxon>
        <taxon>Ascomycota</taxon>
        <taxon>Pezizomycotina</taxon>
        <taxon>Leotiomycetes</taxon>
        <taxon>Helotiales</taxon>
        <taxon>Tricladiaceae</taxon>
        <taxon>Cudoniella</taxon>
    </lineage>
</organism>
<protein>
    <recommendedName>
        <fullName evidence="1">Heterokaryon incompatibility domain-containing protein</fullName>
    </recommendedName>
</protein>
<feature type="domain" description="Heterokaryon incompatibility" evidence="1">
    <location>
        <begin position="87"/>
        <end position="200"/>
    </location>
</feature>